<feature type="region of interest" description="Disordered" evidence="1">
    <location>
        <begin position="662"/>
        <end position="691"/>
    </location>
</feature>
<organism evidence="3">
    <name type="scientific">Botryococcus braunii</name>
    <name type="common">Green alga</name>
    <dbReference type="NCBI Taxonomy" id="38881"/>
    <lineage>
        <taxon>Eukaryota</taxon>
        <taxon>Viridiplantae</taxon>
        <taxon>Chlorophyta</taxon>
        <taxon>core chlorophytes</taxon>
        <taxon>Trebouxiophyceae</taxon>
        <taxon>Trebouxiophyceae incertae sedis</taxon>
        <taxon>Elliptochloris clade</taxon>
        <taxon>Botryococcus</taxon>
    </lineage>
</organism>
<feature type="region of interest" description="Disordered" evidence="1">
    <location>
        <begin position="341"/>
        <end position="362"/>
    </location>
</feature>
<gene>
    <name evidence="3" type="primary">PSAP</name>
</gene>
<proteinExistence type="evidence at transcript level"/>
<reference evidence="3" key="1">
    <citation type="journal article" date="2018" name="Algal Res.">
        <title>Polysaccharide associated protein (PSAP) from the green microalga Botryococcus braunii is a unique extracellular matrix hydroxyproline-rich glycoprotein.</title>
        <authorList>
            <person name="Tatli M."/>
            <person name="Ishihara M."/>
            <person name="Heiss C."/>
            <person name="Browne D.R."/>
            <person name="Dangott L.J."/>
            <person name="Vitha S."/>
            <person name="Azadi P."/>
            <person name="Devarenne T.P."/>
        </authorList>
    </citation>
    <scope>NUCLEOTIDE SEQUENCE</scope>
    <source>
        <strain evidence="3">Showa</strain>
    </source>
</reference>
<sequence length="1266" mass="132777">MAKVPLALLLLSLTFAAHGLEAPALAPDSQAAAEQSADQCRTPIVPSLTVGLCNSTASIFDANDVIQIFDTGDGRATVSVTLGGVTQPPFVITTASPPQFLYGKQCIFLWASTVAITFSRNDLGVAFNPNNINTFLTILGLNTVQVISGAVTVQVTHTPNPIPAGISPRFFTALQQAQALTFQECQNCLVNTNVAATVPRLVSLPGFALYVKSWNFAARSGAQTSIFIKNTLFSNIGLTLASIACSPGNLQITGNTALLSLAGLTNMQTTIVPGPTVFITNNQLLFGAPEVFQLQRLASCVGAATSPLFSAILIQSAACTSTCWNQYCSFVNGFGCNACSPPPPPPQSPPPPSPPPPLPACNTPISPTTAPTCGSLYGFLSIADNGDGTCSAFRIEQTSATGTPTTVALNCNQLAFPGIASCASIQSAVKITIRRTRSVAYIQPDINKWLTNMGLNNVIVIANALTVEVDHSPFPIPQFINPVFFTLLRQVEAVVAQECANCATSTNVGPALPALASLAGLRAIQQFRGFKGGVSLGSLIIKGTALLDLTSFSGISCTPGFIQITNNARLGSFNGLEGARTFFNPGPTVFAQGNPLLNSQSVAPIRQLAQCPSGNTSPLNSTVLIFTAVCVLPSWNVYCTFVNTPGQCVPASPPPPPPPPPVNVPPPPPSPPKSPPPPSPPSPPPPPPDATCFDPMPLPADICGDGITWTLQVQYIGNGTCFARLFFNGTQLSLTAAQATCQATIFPGRTCRTLNGNLYLFVTNQANLTASTYFQPQFNDGLTALGVGSLETIEYVLSLVVDHTPFPIPVQLAPVFLATLRNVFAIQVIESINFGLLPDVPPPVPRLVGLPGLTGVRRIIAPPGTGFGDFTSFKIQGTALNDLSSFSGLTCPPNNINITDNLLLDSLNGLNGLATWTGQFGPNVYITGNNLTGTGSVSALSVLAGCPSSVLLDNVIFQIDVIGCATLATWQGYCAYLSSGVCVGAPPPPITCSITPTFNLPVCGGNRTIVEVLDYGDATCTASIQTGTPPNTGIRNIPCNQLAFGQQCGSLNGSLTLTSFRASNGTAYRGPFFNSWLSLMGLQNINALNGNLIVLHNQLINSIPPVTPADFLPRLNEVSGGLEANELRRPGQTPSLLSVPGFKSVVFAQSAISVNGTAFPDFRNTFNGLICPPYQFMNFTNNPNLRSYQGLDALGQPPFLPHVNTLFSPATNPTLLTIDAIANWAGCPTGLSNTIDGIINIKVSFCPNPITTFAQICAYILFNTCP</sequence>
<name>A0A2S1UFA1_BOTBR</name>
<keyword evidence="2" id="KW-0732">Signal</keyword>
<feature type="signal peptide" evidence="2">
    <location>
        <begin position="1"/>
        <end position="19"/>
    </location>
</feature>
<dbReference type="EMBL" id="MF360745">
    <property type="protein sequence ID" value="AWI73731.1"/>
    <property type="molecule type" value="mRNA"/>
</dbReference>
<dbReference type="PANTHER" id="PTHR48125:SF12">
    <property type="entry name" value="AT HOOK TRANSCRIPTION FACTOR FAMILY-RELATED"/>
    <property type="match status" value="1"/>
</dbReference>
<dbReference type="AlphaFoldDB" id="A0A2S1UFA1"/>
<evidence type="ECO:0000313" key="3">
    <source>
        <dbReference type="EMBL" id="AWI73731.1"/>
    </source>
</evidence>
<feature type="compositionally biased region" description="Pro residues" evidence="1">
    <location>
        <begin position="662"/>
        <end position="689"/>
    </location>
</feature>
<evidence type="ECO:0000256" key="1">
    <source>
        <dbReference type="SAM" id="MobiDB-lite"/>
    </source>
</evidence>
<protein>
    <submittedName>
        <fullName evidence="3">Polysaccharide associated protein</fullName>
    </submittedName>
</protein>
<evidence type="ECO:0000256" key="2">
    <source>
        <dbReference type="SAM" id="SignalP"/>
    </source>
</evidence>
<accession>A0A2S1UFA1</accession>
<dbReference type="PANTHER" id="PTHR48125">
    <property type="entry name" value="LP07818P1"/>
    <property type="match status" value="1"/>
</dbReference>
<feature type="compositionally biased region" description="Pro residues" evidence="1">
    <location>
        <begin position="341"/>
        <end position="359"/>
    </location>
</feature>
<feature type="chain" id="PRO_5015577184" evidence="2">
    <location>
        <begin position="20"/>
        <end position="1266"/>
    </location>
</feature>